<gene>
    <name evidence="2" type="ORF">ANCCAN_17829</name>
</gene>
<feature type="region of interest" description="Disordered" evidence="1">
    <location>
        <begin position="325"/>
        <end position="351"/>
    </location>
</feature>
<feature type="compositionally biased region" description="Polar residues" evidence="1">
    <location>
        <begin position="61"/>
        <end position="81"/>
    </location>
</feature>
<feature type="region of interest" description="Disordered" evidence="1">
    <location>
        <begin position="425"/>
        <end position="456"/>
    </location>
</feature>
<dbReference type="OrthoDB" id="5867972at2759"/>
<keyword evidence="3" id="KW-1185">Reference proteome</keyword>
<reference evidence="2 3" key="1">
    <citation type="submission" date="2014-10" db="EMBL/GenBank/DDBJ databases">
        <title>Draft genome of the hookworm Ancylostoma caninum.</title>
        <authorList>
            <person name="Mitreva M."/>
        </authorList>
    </citation>
    <scope>NUCLEOTIDE SEQUENCE [LARGE SCALE GENOMIC DNA]</scope>
    <source>
        <strain evidence="2 3">Baltimore</strain>
    </source>
</reference>
<feature type="region of interest" description="Disordered" evidence="1">
    <location>
        <begin position="61"/>
        <end position="112"/>
    </location>
</feature>
<dbReference type="EMBL" id="JOJR01000570">
    <property type="protein sequence ID" value="RCN36286.1"/>
    <property type="molecule type" value="Genomic_DNA"/>
</dbReference>
<evidence type="ECO:0000313" key="3">
    <source>
        <dbReference type="Proteomes" id="UP000252519"/>
    </source>
</evidence>
<feature type="region of interest" description="Disordered" evidence="1">
    <location>
        <begin position="1"/>
        <end position="21"/>
    </location>
</feature>
<evidence type="ECO:0000313" key="2">
    <source>
        <dbReference type="EMBL" id="RCN36286.1"/>
    </source>
</evidence>
<comment type="caution">
    <text evidence="2">The sequence shown here is derived from an EMBL/GenBank/DDBJ whole genome shotgun (WGS) entry which is preliminary data.</text>
</comment>
<feature type="compositionally biased region" description="Low complexity" evidence="1">
    <location>
        <begin position="217"/>
        <end position="234"/>
    </location>
</feature>
<feature type="compositionally biased region" description="Low complexity" evidence="1">
    <location>
        <begin position="332"/>
        <end position="351"/>
    </location>
</feature>
<feature type="region of interest" description="Disordered" evidence="1">
    <location>
        <begin position="213"/>
        <end position="234"/>
    </location>
</feature>
<name>A0A368FVQ9_ANCCA</name>
<organism evidence="2 3">
    <name type="scientific">Ancylostoma caninum</name>
    <name type="common">Dog hookworm</name>
    <dbReference type="NCBI Taxonomy" id="29170"/>
    <lineage>
        <taxon>Eukaryota</taxon>
        <taxon>Metazoa</taxon>
        <taxon>Ecdysozoa</taxon>
        <taxon>Nematoda</taxon>
        <taxon>Chromadorea</taxon>
        <taxon>Rhabditida</taxon>
        <taxon>Rhabditina</taxon>
        <taxon>Rhabditomorpha</taxon>
        <taxon>Strongyloidea</taxon>
        <taxon>Ancylostomatidae</taxon>
        <taxon>Ancylostomatinae</taxon>
        <taxon>Ancylostoma</taxon>
    </lineage>
</organism>
<evidence type="ECO:0000256" key="1">
    <source>
        <dbReference type="SAM" id="MobiDB-lite"/>
    </source>
</evidence>
<protein>
    <submittedName>
        <fullName evidence="2">Uncharacterized protein</fullName>
    </submittedName>
</protein>
<accession>A0A368FVQ9</accession>
<proteinExistence type="predicted"/>
<dbReference type="Proteomes" id="UP000252519">
    <property type="component" value="Unassembled WGS sequence"/>
</dbReference>
<dbReference type="AlphaFoldDB" id="A0A368FVQ9"/>
<sequence length="513" mass="56526">MLRLPIQIRFNSPPPSPRQRYHPNSTCHFLMKRLTSVLGIYDVLNRGVKLGPVPAMLIPSQATPSSTTAPLSVQPTTTLTPQKGEPNKEDVQESDPIPIAESDPIPIGVSEPDERMRKVIDLSATPRQKPTPSTEIPPLTELIEEIGGENVITTTTEQVIDVTSTKKPKQDVYKLLKTLNLTDEETNDLVSHVEKVVREELVRKLTETRFIDRTTTPEKSTTTAASTTEAGLQTTTTAQLEEEVAARIRIPLRRTKPEKELLFYIPRKKPKAEIKHHPQRLSSEDRSDFVEAEILTSQMHLPVQEKIDEDTSEAVVPVFGTDAYEPDKSQEAASTPTTTLATTTTTQAPTTSSVVPTTSVILHQKILVRELNVSVDNPNPKPNAQYGGVDADLLGIGFPTGAPLDLENEGNRLVAYRTRNLNKLDNKRASSTPQPPPTFQHPLVSRTKTTSPPKTPFERLAVDYKERLTGAGDMDKILKSLYSNAYIALVDAKEASSVRIPLSMRRAQAGGLG</sequence>